<feature type="region of interest" description="Disordered" evidence="6">
    <location>
        <begin position="486"/>
        <end position="509"/>
    </location>
</feature>
<dbReference type="PROSITE" id="PS00027">
    <property type="entry name" value="HOMEOBOX_1"/>
    <property type="match status" value="1"/>
</dbReference>
<comment type="subcellular location">
    <subcellularLocation>
        <location evidence="4 5">Nucleus</location>
    </subcellularLocation>
</comment>
<name>A0A1Y2BXJ2_9FUNG</name>
<evidence type="ECO:0000256" key="2">
    <source>
        <dbReference type="ARBA" id="ARBA00023155"/>
    </source>
</evidence>
<keyword evidence="3 4" id="KW-0539">Nucleus</keyword>
<evidence type="ECO:0000256" key="5">
    <source>
        <dbReference type="RuleBase" id="RU000682"/>
    </source>
</evidence>
<feature type="compositionally biased region" description="Low complexity" evidence="6">
    <location>
        <begin position="335"/>
        <end position="347"/>
    </location>
</feature>
<dbReference type="InterPro" id="IPR001356">
    <property type="entry name" value="HD"/>
</dbReference>
<dbReference type="GO" id="GO:0003677">
    <property type="term" value="F:DNA binding"/>
    <property type="evidence" value="ECO:0007669"/>
    <property type="project" value="UniProtKB-UniRule"/>
</dbReference>
<dbReference type="GO" id="GO:0000981">
    <property type="term" value="F:DNA-binding transcription factor activity, RNA polymerase II-specific"/>
    <property type="evidence" value="ECO:0007669"/>
    <property type="project" value="InterPro"/>
</dbReference>
<dbReference type="SUPFAM" id="SSF46689">
    <property type="entry name" value="Homeodomain-like"/>
    <property type="match status" value="1"/>
</dbReference>
<reference evidence="8 9" key="1">
    <citation type="submission" date="2016-07" db="EMBL/GenBank/DDBJ databases">
        <title>Pervasive Adenine N6-methylation of Active Genes in Fungi.</title>
        <authorList>
            <consortium name="DOE Joint Genome Institute"/>
            <person name="Mondo S.J."/>
            <person name="Dannebaum R.O."/>
            <person name="Kuo R.C."/>
            <person name="Labutti K."/>
            <person name="Haridas S."/>
            <person name="Kuo A."/>
            <person name="Salamov A."/>
            <person name="Ahrendt S.R."/>
            <person name="Lipzen A."/>
            <person name="Sullivan W."/>
            <person name="Andreopoulos W.B."/>
            <person name="Clum A."/>
            <person name="Lindquist E."/>
            <person name="Daum C."/>
            <person name="Ramamoorthy G.K."/>
            <person name="Gryganskyi A."/>
            <person name="Culley D."/>
            <person name="Magnuson J.K."/>
            <person name="James T.Y."/>
            <person name="O'Malley M.A."/>
            <person name="Stajich J.E."/>
            <person name="Spatafora J.W."/>
            <person name="Visel A."/>
            <person name="Grigoriev I.V."/>
        </authorList>
    </citation>
    <scope>NUCLEOTIDE SEQUENCE [LARGE SCALE GENOMIC DNA]</scope>
    <source>
        <strain evidence="8 9">JEL800</strain>
    </source>
</reference>
<evidence type="ECO:0000259" key="7">
    <source>
        <dbReference type="PROSITE" id="PS50071"/>
    </source>
</evidence>
<dbReference type="SMART" id="SM00389">
    <property type="entry name" value="HOX"/>
    <property type="match status" value="1"/>
</dbReference>
<dbReference type="Pfam" id="PF00046">
    <property type="entry name" value="Homeodomain"/>
    <property type="match status" value="1"/>
</dbReference>
<keyword evidence="9" id="KW-1185">Reference proteome</keyword>
<protein>
    <recommendedName>
        <fullName evidence="7">Homeobox domain-containing protein</fullName>
    </recommendedName>
</protein>
<dbReference type="Proteomes" id="UP000193642">
    <property type="component" value="Unassembled WGS sequence"/>
</dbReference>
<evidence type="ECO:0000256" key="3">
    <source>
        <dbReference type="ARBA" id="ARBA00023242"/>
    </source>
</evidence>
<feature type="compositionally biased region" description="Polar residues" evidence="6">
    <location>
        <begin position="195"/>
        <end position="217"/>
    </location>
</feature>
<feature type="DNA-binding region" description="Homeobox" evidence="4">
    <location>
        <begin position="361"/>
        <end position="420"/>
    </location>
</feature>
<feature type="compositionally biased region" description="Acidic residues" evidence="6">
    <location>
        <begin position="492"/>
        <end position="509"/>
    </location>
</feature>
<feature type="compositionally biased region" description="Basic and acidic residues" evidence="6">
    <location>
        <begin position="24"/>
        <end position="34"/>
    </location>
</feature>
<feature type="compositionally biased region" description="Polar residues" evidence="6">
    <location>
        <begin position="320"/>
        <end position="334"/>
    </location>
</feature>
<comment type="caution">
    <text evidence="8">The sequence shown here is derived from an EMBL/GenBank/DDBJ whole genome shotgun (WGS) entry which is preliminary data.</text>
</comment>
<proteinExistence type="predicted"/>
<dbReference type="InterPro" id="IPR009057">
    <property type="entry name" value="Homeodomain-like_sf"/>
</dbReference>
<keyword evidence="1 4" id="KW-0238">DNA-binding</keyword>
<evidence type="ECO:0000256" key="4">
    <source>
        <dbReference type="PROSITE-ProRule" id="PRU00108"/>
    </source>
</evidence>
<sequence>MFNALDALATAARAAAEDEGATNIKKEMSTDDRPLTNYNLYPPNSHSTPPSPLPPLSTTNVHILPPPRSLLSGQEQPSKNDEVLQLPPFQSYPAPQIVNPAHSRTTTASSALPQLASPLSSLGNSPLSIHSVRDLSTSSRHILPPPHLQTGSSLYNRSNSLASVASTPYSASSSTQNSPYAQAIPQLTRYNADTSYEGQHQQHYPRTYSHDSPNYQPASPLLPSRPLKQLLDGEQPSGTYQHESHYVSDSRSASPYIPAPGIGYTNTQSSSHPPHQPQRHPSNPEQYYPPQLQHYSQPLPDHPYRNDQYPPPQPYHQEFPYQQPQPSTRPSHPLQQTTTNPQPTPATSHAPSQPKHKTSPRNIPSIPLTKPQIACLSKLFDIDPSPVSAMHLRVAEVTGMPRKAVRLWFQNARARLRREARNAGFRDPSTPAELKKYQWFLAEDGVRSYDIEGRDVPVKSLMQSAKELNDVLVEYTEGVFGVDRFVSGGAGNDDDDEVDEEEEDEEEEE</sequence>
<dbReference type="InterPro" id="IPR017970">
    <property type="entry name" value="Homeobox_CS"/>
</dbReference>
<evidence type="ECO:0000313" key="9">
    <source>
        <dbReference type="Proteomes" id="UP000193642"/>
    </source>
</evidence>
<evidence type="ECO:0000313" key="8">
    <source>
        <dbReference type="EMBL" id="ORY39489.1"/>
    </source>
</evidence>
<organism evidence="8 9">
    <name type="scientific">Rhizoclosmatium globosum</name>
    <dbReference type="NCBI Taxonomy" id="329046"/>
    <lineage>
        <taxon>Eukaryota</taxon>
        <taxon>Fungi</taxon>
        <taxon>Fungi incertae sedis</taxon>
        <taxon>Chytridiomycota</taxon>
        <taxon>Chytridiomycota incertae sedis</taxon>
        <taxon>Chytridiomycetes</taxon>
        <taxon>Chytridiales</taxon>
        <taxon>Chytriomycetaceae</taxon>
        <taxon>Rhizoclosmatium</taxon>
    </lineage>
</organism>
<feature type="region of interest" description="Disordered" evidence="6">
    <location>
        <begin position="195"/>
        <end position="367"/>
    </location>
</feature>
<evidence type="ECO:0000256" key="1">
    <source>
        <dbReference type="ARBA" id="ARBA00023125"/>
    </source>
</evidence>
<accession>A0A1Y2BXJ2</accession>
<dbReference type="EMBL" id="MCGO01000039">
    <property type="protein sequence ID" value="ORY39489.1"/>
    <property type="molecule type" value="Genomic_DNA"/>
</dbReference>
<feature type="region of interest" description="Disordered" evidence="6">
    <location>
        <begin position="13"/>
        <end position="109"/>
    </location>
</feature>
<keyword evidence="2 4" id="KW-0371">Homeobox</keyword>
<gene>
    <name evidence="8" type="ORF">BCR33DRAFT_719969</name>
</gene>
<dbReference type="GO" id="GO:0005634">
    <property type="term" value="C:nucleus"/>
    <property type="evidence" value="ECO:0007669"/>
    <property type="project" value="UniProtKB-SubCell"/>
</dbReference>
<feature type="domain" description="Homeobox" evidence="7">
    <location>
        <begin position="359"/>
        <end position="419"/>
    </location>
</feature>
<dbReference type="PROSITE" id="PS50071">
    <property type="entry name" value="HOMEOBOX_2"/>
    <property type="match status" value="1"/>
</dbReference>
<dbReference type="Gene3D" id="1.10.10.60">
    <property type="entry name" value="Homeodomain-like"/>
    <property type="match status" value="1"/>
</dbReference>
<dbReference type="AlphaFoldDB" id="A0A1Y2BXJ2"/>
<dbReference type="STRING" id="329046.A0A1Y2BXJ2"/>
<evidence type="ECO:0000256" key="6">
    <source>
        <dbReference type="SAM" id="MobiDB-lite"/>
    </source>
</evidence>
<dbReference type="OrthoDB" id="6159439at2759"/>